<evidence type="ECO:0000256" key="1">
    <source>
        <dbReference type="SAM" id="SignalP"/>
    </source>
</evidence>
<dbReference type="GO" id="GO:0003676">
    <property type="term" value="F:nucleic acid binding"/>
    <property type="evidence" value="ECO:0007669"/>
    <property type="project" value="InterPro"/>
</dbReference>
<dbReference type="PROSITE" id="PS50878">
    <property type="entry name" value="RT_POL"/>
    <property type="match status" value="1"/>
</dbReference>
<evidence type="ECO:0000313" key="3">
    <source>
        <dbReference type="EMBL" id="JAA57424.1"/>
    </source>
</evidence>
<reference evidence="3" key="1">
    <citation type="submission" date="2012-11" db="EMBL/GenBank/DDBJ databases">
        <authorList>
            <person name="Lucero-Rivera Y.E."/>
            <person name="Tovar-Ramirez D."/>
        </authorList>
    </citation>
    <scope>NUCLEOTIDE SEQUENCE</scope>
    <source>
        <tissue evidence="3">Salivary gland</tissue>
    </source>
</reference>
<proteinExistence type="evidence at transcript level"/>
<dbReference type="Pfam" id="PF00078">
    <property type="entry name" value="RVT_1"/>
    <property type="match status" value="1"/>
</dbReference>
<dbReference type="InterPro" id="IPR043502">
    <property type="entry name" value="DNA/RNA_pol_sf"/>
</dbReference>
<dbReference type="Gene3D" id="3.30.420.10">
    <property type="entry name" value="Ribonuclease H-like superfamily/Ribonuclease H"/>
    <property type="match status" value="1"/>
</dbReference>
<sequence>MGTRGTPQGAVLSPLLFNLAMLHLPAQLKDIDDVRHALYADDITIWATEGNLGHMEEHLQAAAQVVDRYADHCGLECAPGKSQFVHLRASLKDNTNIHLSLASGPIHEAKEIRILGLFIHHQRRVDTTLAKIRMIGDQVGRMVRRVSNKRGGLRSKDAVRLAHAFVTSRILYSVPYLRLRKHDEDRLEVILRKIMKRALDLPITTSNGRLLALGVVNTFQELKETHLVNQCTRLAQTRSGQQLLARLRIQHDFHLQERVRVPELWRRAIRVRPLPTNMGREDHSGRRQARAEALERHYGNKHGVYYVDVAGPNRGGWYTAAVIHQGAQVDGLTFRAPGTTQAEEVAIALAASDSKSKYIITDSRGACRNYMVGWVTPLAEQILRNCSRDLDPTPRCIVWTPGHQGLQGNEAADAAARALTYRAPLLTPEDLEPQGGILLTFKDITTYYKDSHRRYPAPVKGLGKANERVLLRLYTNTMLCPAVMKHFNPTITGRCQHCGEVADTYHIVWACQKNSALIPHPNPTREDWEAALLGCSDLQAQKALVKRARLAASTNGVPD</sequence>
<dbReference type="GO" id="GO:0042575">
    <property type="term" value="C:DNA polymerase complex"/>
    <property type="evidence" value="ECO:0007669"/>
    <property type="project" value="UniProtKB-ARBA"/>
</dbReference>
<keyword evidence="1" id="KW-0732">Signal</keyword>
<feature type="chain" id="PRO_5003981155" evidence="1">
    <location>
        <begin position="29"/>
        <end position="559"/>
    </location>
</feature>
<reference evidence="3" key="2">
    <citation type="journal article" date="2015" name="J. Proteomics">
        <title>Sexual differences in the sialomes of the zebra tick, Rhipicephalus pulchellus.</title>
        <authorList>
            <person name="Tan A.W."/>
            <person name="Francischetti I.M."/>
            <person name="Slovak M."/>
            <person name="Kini R.M."/>
            <person name="Ribeiro J.M."/>
        </authorList>
    </citation>
    <scope>NUCLEOTIDE SEQUENCE</scope>
    <source>
        <tissue evidence="3">Salivary gland</tissue>
    </source>
</reference>
<evidence type="ECO:0000259" key="2">
    <source>
        <dbReference type="PROSITE" id="PS50878"/>
    </source>
</evidence>
<dbReference type="InterPro" id="IPR012337">
    <property type="entry name" value="RNaseH-like_sf"/>
</dbReference>
<protein>
    <submittedName>
        <fullName evidence="3">Putative tick transposon</fullName>
    </submittedName>
</protein>
<dbReference type="EMBL" id="GACK01007610">
    <property type="protein sequence ID" value="JAA57424.1"/>
    <property type="molecule type" value="mRNA"/>
</dbReference>
<dbReference type="InterPro" id="IPR036397">
    <property type="entry name" value="RNaseH_sf"/>
</dbReference>
<dbReference type="SUPFAM" id="SSF53098">
    <property type="entry name" value="Ribonuclease H-like"/>
    <property type="match status" value="1"/>
</dbReference>
<dbReference type="PANTHER" id="PTHR33332">
    <property type="entry name" value="REVERSE TRANSCRIPTASE DOMAIN-CONTAINING PROTEIN"/>
    <property type="match status" value="1"/>
</dbReference>
<dbReference type="InterPro" id="IPR000477">
    <property type="entry name" value="RT_dom"/>
</dbReference>
<organism evidence="3">
    <name type="scientific">Rhipicephalus pulchellus</name>
    <name type="common">Yellow backed tick</name>
    <name type="synonym">Dermacentor pulchellus</name>
    <dbReference type="NCBI Taxonomy" id="72859"/>
    <lineage>
        <taxon>Eukaryota</taxon>
        <taxon>Metazoa</taxon>
        <taxon>Ecdysozoa</taxon>
        <taxon>Arthropoda</taxon>
        <taxon>Chelicerata</taxon>
        <taxon>Arachnida</taxon>
        <taxon>Acari</taxon>
        <taxon>Parasitiformes</taxon>
        <taxon>Ixodida</taxon>
        <taxon>Ixodoidea</taxon>
        <taxon>Ixodidae</taxon>
        <taxon>Rhipicephalinae</taxon>
        <taxon>Rhipicephalus</taxon>
        <taxon>Rhipicephalus</taxon>
    </lineage>
</organism>
<accession>L7M2U9</accession>
<feature type="domain" description="Reverse transcriptase" evidence="2">
    <location>
        <begin position="1"/>
        <end position="119"/>
    </location>
</feature>
<dbReference type="AlphaFoldDB" id="L7M2U9"/>
<feature type="signal peptide" evidence="1">
    <location>
        <begin position="1"/>
        <end position="28"/>
    </location>
</feature>
<dbReference type="SUPFAM" id="SSF56672">
    <property type="entry name" value="DNA/RNA polymerases"/>
    <property type="match status" value="1"/>
</dbReference>
<dbReference type="GO" id="GO:0071897">
    <property type="term" value="P:DNA biosynthetic process"/>
    <property type="evidence" value="ECO:0007669"/>
    <property type="project" value="UniProtKB-ARBA"/>
</dbReference>
<name>L7M2U9_RHIPC</name>